<evidence type="ECO:0000313" key="2">
    <source>
        <dbReference type="Proteomes" id="UP000281549"/>
    </source>
</evidence>
<proteinExistence type="predicted"/>
<accession>A0A4P9YC51</accession>
<reference evidence="2" key="1">
    <citation type="journal article" date="2018" name="Nat. Microbiol.">
        <title>Leveraging single-cell genomics to expand the fungal tree of life.</title>
        <authorList>
            <person name="Ahrendt S.R."/>
            <person name="Quandt C.A."/>
            <person name="Ciobanu D."/>
            <person name="Clum A."/>
            <person name="Salamov A."/>
            <person name="Andreopoulos B."/>
            <person name="Cheng J.F."/>
            <person name="Woyke T."/>
            <person name="Pelin A."/>
            <person name="Henrissat B."/>
            <person name="Reynolds N.K."/>
            <person name="Benny G.L."/>
            <person name="Smith M.E."/>
            <person name="James T.Y."/>
            <person name="Grigoriev I.V."/>
        </authorList>
    </citation>
    <scope>NUCLEOTIDE SEQUENCE [LARGE SCALE GENOMIC DNA]</scope>
    <source>
        <strain evidence="2">CSF55</strain>
    </source>
</reference>
<organism evidence="1 2">
    <name type="scientific">Rozella allomycis (strain CSF55)</name>
    <dbReference type="NCBI Taxonomy" id="988480"/>
    <lineage>
        <taxon>Eukaryota</taxon>
        <taxon>Fungi</taxon>
        <taxon>Fungi incertae sedis</taxon>
        <taxon>Cryptomycota</taxon>
        <taxon>Cryptomycota incertae sedis</taxon>
        <taxon>Rozella</taxon>
    </lineage>
</organism>
<name>A0A4P9YC51_ROZAC</name>
<sequence>RAATLVKEMITEEEFVQWIKTRGFKEKFYKFVQENQLKFEDYYSFTKEEWKEFLDGPIGIAVYNRLNSASTVQVVMDVDFKPENYSVPLELQFIQPNGIPKVLLGRTEQLKSIDAFMKLSNDKTRVISMGSTRGMGKTTMC</sequence>
<protein>
    <submittedName>
        <fullName evidence="1">Uncharacterized protein</fullName>
    </submittedName>
</protein>
<feature type="non-terminal residue" evidence="1">
    <location>
        <position position="1"/>
    </location>
</feature>
<gene>
    <name evidence="1" type="ORF">ROZALSC1DRAFT_26121</name>
</gene>
<dbReference type="Proteomes" id="UP000281549">
    <property type="component" value="Unassembled WGS sequence"/>
</dbReference>
<feature type="non-terminal residue" evidence="1">
    <location>
        <position position="141"/>
    </location>
</feature>
<dbReference type="EMBL" id="ML007885">
    <property type="protein sequence ID" value="RKP15730.1"/>
    <property type="molecule type" value="Genomic_DNA"/>
</dbReference>
<evidence type="ECO:0000313" key="1">
    <source>
        <dbReference type="EMBL" id="RKP15730.1"/>
    </source>
</evidence>
<dbReference type="AlphaFoldDB" id="A0A4P9YC51"/>